<feature type="compositionally biased region" description="Low complexity" evidence="1">
    <location>
        <begin position="84"/>
        <end position="98"/>
    </location>
</feature>
<dbReference type="AlphaFoldDB" id="A0AAV1ED51"/>
<evidence type="ECO:0000256" key="1">
    <source>
        <dbReference type="SAM" id="MobiDB-lite"/>
    </source>
</evidence>
<keyword evidence="3" id="KW-1185">Reference proteome</keyword>
<accession>A0AAV1ED51</accession>
<name>A0AAV1ED51_OLDCO</name>
<gene>
    <name evidence="2" type="ORF">OLC1_LOCUS23636</name>
</gene>
<evidence type="ECO:0000313" key="2">
    <source>
        <dbReference type="EMBL" id="CAI9117595.1"/>
    </source>
</evidence>
<protein>
    <submittedName>
        <fullName evidence="2">OLC1v1019005C1</fullName>
    </submittedName>
</protein>
<proteinExistence type="predicted"/>
<evidence type="ECO:0000313" key="3">
    <source>
        <dbReference type="Proteomes" id="UP001161247"/>
    </source>
</evidence>
<feature type="region of interest" description="Disordered" evidence="1">
    <location>
        <begin position="79"/>
        <end position="111"/>
    </location>
</feature>
<dbReference type="EMBL" id="OX459126">
    <property type="protein sequence ID" value="CAI9117595.1"/>
    <property type="molecule type" value="Genomic_DNA"/>
</dbReference>
<sequence length="111" mass="12957">MDEFPCRPQRPSLYDFGLPDLWNLKWERTRSLIMDEFPCRPQRPSLYDFGLPNLGNLKWERTRSQASDYPIPCWQDPTRFPKTSVMPSSSSSSRSGWSQRQLPKFGCALSP</sequence>
<organism evidence="2 3">
    <name type="scientific">Oldenlandia corymbosa var. corymbosa</name>
    <dbReference type="NCBI Taxonomy" id="529605"/>
    <lineage>
        <taxon>Eukaryota</taxon>
        <taxon>Viridiplantae</taxon>
        <taxon>Streptophyta</taxon>
        <taxon>Embryophyta</taxon>
        <taxon>Tracheophyta</taxon>
        <taxon>Spermatophyta</taxon>
        <taxon>Magnoliopsida</taxon>
        <taxon>eudicotyledons</taxon>
        <taxon>Gunneridae</taxon>
        <taxon>Pentapetalae</taxon>
        <taxon>asterids</taxon>
        <taxon>lamiids</taxon>
        <taxon>Gentianales</taxon>
        <taxon>Rubiaceae</taxon>
        <taxon>Rubioideae</taxon>
        <taxon>Spermacoceae</taxon>
        <taxon>Hedyotis-Oldenlandia complex</taxon>
        <taxon>Oldenlandia</taxon>
    </lineage>
</organism>
<dbReference type="Proteomes" id="UP001161247">
    <property type="component" value="Chromosome 9"/>
</dbReference>
<reference evidence="2" key="1">
    <citation type="submission" date="2023-03" db="EMBL/GenBank/DDBJ databases">
        <authorList>
            <person name="Julca I."/>
        </authorList>
    </citation>
    <scope>NUCLEOTIDE SEQUENCE</scope>
</reference>